<evidence type="ECO:0008006" key="4">
    <source>
        <dbReference type="Google" id="ProtNLM"/>
    </source>
</evidence>
<feature type="region of interest" description="Disordered" evidence="1">
    <location>
        <begin position="136"/>
        <end position="156"/>
    </location>
</feature>
<evidence type="ECO:0000313" key="3">
    <source>
        <dbReference type="Proteomes" id="UP001501570"/>
    </source>
</evidence>
<keyword evidence="3" id="KW-1185">Reference proteome</keyword>
<dbReference type="RefSeq" id="WP_345637291.1">
    <property type="nucleotide sequence ID" value="NZ_BAABJQ010000032.1"/>
</dbReference>
<proteinExistence type="predicted"/>
<comment type="caution">
    <text evidence="2">The sequence shown here is derived from an EMBL/GenBank/DDBJ whole genome shotgun (WGS) entry which is preliminary data.</text>
</comment>
<name>A0ABP9SN83_9ACTN</name>
<evidence type="ECO:0000313" key="2">
    <source>
        <dbReference type="EMBL" id="GAA5198220.1"/>
    </source>
</evidence>
<dbReference type="InterPro" id="IPR025851">
    <property type="entry name" value="SUKH-4"/>
</dbReference>
<reference evidence="3" key="1">
    <citation type="journal article" date="2019" name="Int. J. Syst. Evol. Microbiol.">
        <title>The Global Catalogue of Microorganisms (GCM) 10K type strain sequencing project: providing services to taxonomists for standard genome sequencing and annotation.</title>
        <authorList>
            <consortium name="The Broad Institute Genomics Platform"/>
            <consortium name="The Broad Institute Genome Sequencing Center for Infectious Disease"/>
            <person name="Wu L."/>
            <person name="Ma J."/>
        </authorList>
    </citation>
    <scope>NUCLEOTIDE SEQUENCE [LARGE SCALE GENOMIC DNA]</scope>
    <source>
        <strain evidence="3">JCM 18304</strain>
    </source>
</reference>
<dbReference type="EMBL" id="BAABJQ010000032">
    <property type="protein sequence ID" value="GAA5198220.1"/>
    <property type="molecule type" value="Genomic_DNA"/>
</dbReference>
<protein>
    <recommendedName>
        <fullName evidence="4">SUKH-4 immunity protein of toxin-antitoxin system</fullName>
    </recommendedName>
</protein>
<dbReference type="Proteomes" id="UP001501570">
    <property type="component" value="Unassembled WGS sequence"/>
</dbReference>
<dbReference type="Pfam" id="PF14435">
    <property type="entry name" value="SUKH-4"/>
    <property type="match status" value="1"/>
</dbReference>
<accession>A0ABP9SN83</accession>
<sequence length="156" mass="16973">MPNQPLPWPRFATVELSGSDLPEHLASRFPRLRVPSQEIGGITAEPKLRVVLTPSGGELIQFGTYGYGLVCLDPDTGQVVDMVASRGEIVRGPLLANSSLDQFIRTVKAATELFPYHDADPDADLEAAADRLRTRLKPIDPQAWSQDGSSVMPPQP</sequence>
<evidence type="ECO:0000256" key="1">
    <source>
        <dbReference type="SAM" id="MobiDB-lite"/>
    </source>
</evidence>
<gene>
    <name evidence="2" type="ORF">GCM10023322_71100</name>
</gene>
<organism evidence="2 3">
    <name type="scientific">Rugosimonospora acidiphila</name>
    <dbReference type="NCBI Taxonomy" id="556531"/>
    <lineage>
        <taxon>Bacteria</taxon>
        <taxon>Bacillati</taxon>
        <taxon>Actinomycetota</taxon>
        <taxon>Actinomycetes</taxon>
        <taxon>Micromonosporales</taxon>
        <taxon>Micromonosporaceae</taxon>
        <taxon>Rugosimonospora</taxon>
    </lineage>
</organism>